<keyword evidence="4 9" id="KW-0547">Nucleotide-binding</keyword>
<evidence type="ECO:0000313" key="12">
    <source>
        <dbReference type="Proteomes" id="UP000009096"/>
    </source>
</evidence>
<evidence type="ECO:0000256" key="2">
    <source>
        <dbReference type="ARBA" id="ARBA00022527"/>
    </source>
</evidence>
<evidence type="ECO:0000256" key="1">
    <source>
        <dbReference type="ARBA" id="ARBA00012513"/>
    </source>
</evidence>
<evidence type="ECO:0000256" key="5">
    <source>
        <dbReference type="ARBA" id="ARBA00022777"/>
    </source>
</evidence>
<comment type="catalytic activity">
    <reaction evidence="8">
        <text>L-seryl-[protein] + ATP = O-phospho-L-seryl-[protein] + ADP + H(+)</text>
        <dbReference type="Rhea" id="RHEA:17989"/>
        <dbReference type="Rhea" id="RHEA-COMP:9863"/>
        <dbReference type="Rhea" id="RHEA-COMP:11604"/>
        <dbReference type="ChEBI" id="CHEBI:15378"/>
        <dbReference type="ChEBI" id="CHEBI:29999"/>
        <dbReference type="ChEBI" id="CHEBI:30616"/>
        <dbReference type="ChEBI" id="CHEBI:83421"/>
        <dbReference type="ChEBI" id="CHEBI:456216"/>
        <dbReference type="EC" id="2.7.11.1"/>
    </reaction>
</comment>
<evidence type="ECO:0000256" key="4">
    <source>
        <dbReference type="ARBA" id="ARBA00022741"/>
    </source>
</evidence>
<dbReference type="InterPro" id="IPR017441">
    <property type="entry name" value="Protein_kinase_ATP_BS"/>
</dbReference>
<dbReference type="PANTHER" id="PTHR47634">
    <property type="entry name" value="PROTEIN KINASE DOMAIN-CONTAINING PROTEIN-RELATED"/>
    <property type="match status" value="1"/>
</dbReference>
<evidence type="ECO:0000256" key="7">
    <source>
        <dbReference type="ARBA" id="ARBA00047899"/>
    </source>
</evidence>
<comment type="catalytic activity">
    <reaction evidence="7">
        <text>L-threonyl-[protein] + ATP = O-phospho-L-threonyl-[protein] + ADP + H(+)</text>
        <dbReference type="Rhea" id="RHEA:46608"/>
        <dbReference type="Rhea" id="RHEA-COMP:11060"/>
        <dbReference type="Rhea" id="RHEA-COMP:11605"/>
        <dbReference type="ChEBI" id="CHEBI:15378"/>
        <dbReference type="ChEBI" id="CHEBI:30013"/>
        <dbReference type="ChEBI" id="CHEBI:30616"/>
        <dbReference type="ChEBI" id="CHEBI:61977"/>
        <dbReference type="ChEBI" id="CHEBI:456216"/>
        <dbReference type="EC" id="2.7.11.1"/>
    </reaction>
</comment>
<name>W7MCT0_GIBM7</name>
<evidence type="ECO:0000256" key="8">
    <source>
        <dbReference type="ARBA" id="ARBA00048679"/>
    </source>
</evidence>
<dbReference type="OrthoDB" id="5979581at2759"/>
<dbReference type="EMBL" id="CM000587">
    <property type="protein sequence ID" value="EWG48821.1"/>
    <property type="molecule type" value="Genomic_DNA"/>
</dbReference>
<dbReference type="InterPro" id="IPR011009">
    <property type="entry name" value="Kinase-like_dom_sf"/>
</dbReference>
<dbReference type="InterPro" id="IPR051334">
    <property type="entry name" value="SRPK"/>
</dbReference>
<dbReference type="Pfam" id="PF00069">
    <property type="entry name" value="Pkinase"/>
    <property type="match status" value="1"/>
</dbReference>
<dbReference type="PROSITE" id="PS00107">
    <property type="entry name" value="PROTEIN_KINASE_ATP"/>
    <property type="match status" value="1"/>
</dbReference>
<dbReference type="SUPFAM" id="SSF56112">
    <property type="entry name" value="Protein kinase-like (PK-like)"/>
    <property type="match status" value="1"/>
</dbReference>
<dbReference type="GO" id="GO:0050684">
    <property type="term" value="P:regulation of mRNA processing"/>
    <property type="evidence" value="ECO:0007669"/>
    <property type="project" value="TreeGrafter"/>
</dbReference>
<feature type="domain" description="Protein kinase" evidence="10">
    <location>
        <begin position="80"/>
        <end position="436"/>
    </location>
</feature>
<dbReference type="InterPro" id="IPR000719">
    <property type="entry name" value="Prot_kinase_dom"/>
</dbReference>
<dbReference type="GO" id="GO:0004674">
    <property type="term" value="F:protein serine/threonine kinase activity"/>
    <property type="evidence" value="ECO:0007669"/>
    <property type="project" value="UniProtKB-KW"/>
</dbReference>
<dbReference type="Gene3D" id="1.10.510.10">
    <property type="entry name" value="Transferase(Phosphotransferase) domain 1"/>
    <property type="match status" value="1"/>
</dbReference>
<dbReference type="Gene3D" id="3.30.200.20">
    <property type="entry name" value="Phosphorylase Kinase, domain 1"/>
    <property type="match status" value="1"/>
</dbReference>
<dbReference type="GeneID" id="30066215"/>
<evidence type="ECO:0000256" key="9">
    <source>
        <dbReference type="PROSITE-ProRule" id="PRU10141"/>
    </source>
</evidence>
<dbReference type="EC" id="2.7.11.1" evidence="1"/>
<protein>
    <recommendedName>
        <fullName evidence="1">non-specific serine/threonine protein kinase</fullName>
        <ecNumber evidence="1">2.7.11.1</ecNumber>
    </recommendedName>
</protein>
<evidence type="ECO:0000313" key="11">
    <source>
        <dbReference type="EMBL" id="EWG48821.1"/>
    </source>
</evidence>
<reference evidence="11 12" key="1">
    <citation type="journal article" date="2010" name="Nature">
        <title>Comparative genomics reveals mobile pathogenicity chromosomes in Fusarium.</title>
        <authorList>
            <person name="Ma L.J."/>
            <person name="van der Does H.C."/>
            <person name="Borkovich K.A."/>
            <person name="Coleman J.J."/>
            <person name="Daboussi M.J."/>
            <person name="Di Pietro A."/>
            <person name="Dufresne M."/>
            <person name="Freitag M."/>
            <person name="Grabherr M."/>
            <person name="Henrissat B."/>
            <person name="Houterman P.M."/>
            <person name="Kang S."/>
            <person name="Shim W.B."/>
            <person name="Woloshuk C."/>
            <person name="Xie X."/>
            <person name="Xu J.R."/>
            <person name="Antoniw J."/>
            <person name="Baker S.E."/>
            <person name="Bluhm B.H."/>
            <person name="Breakspear A."/>
            <person name="Brown D.W."/>
            <person name="Butchko R.A."/>
            <person name="Chapman S."/>
            <person name="Coulson R."/>
            <person name="Coutinho P.M."/>
            <person name="Danchin E.G."/>
            <person name="Diener A."/>
            <person name="Gale L.R."/>
            <person name="Gardiner D.M."/>
            <person name="Goff S."/>
            <person name="Hammond-Kosack K.E."/>
            <person name="Hilburn K."/>
            <person name="Hua-Van A."/>
            <person name="Jonkers W."/>
            <person name="Kazan K."/>
            <person name="Kodira C.D."/>
            <person name="Koehrsen M."/>
            <person name="Kumar L."/>
            <person name="Lee Y.H."/>
            <person name="Li L."/>
            <person name="Manners J.M."/>
            <person name="Miranda-Saavedra D."/>
            <person name="Mukherjee M."/>
            <person name="Park G."/>
            <person name="Park J."/>
            <person name="Park S.Y."/>
            <person name="Proctor R.H."/>
            <person name="Regev A."/>
            <person name="Ruiz-Roldan M.C."/>
            <person name="Sain D."/>
            <person name="Sakthikumar S."/>
            <person name="Sykes S."/>
            <person name="Schwartz D.C."/>
            <person name="Turgeon B.G."/>
            <person name="Wapinski I."/>
            <person name="Yoder O."/>
            <person name="Young S."/>
            <person name="Zeng Q."/>
            <person name="Zhou S."/>
            <person name="Galagan J."/>
            <person name="Cuomo C.A."/>
            <person name="Kistler H.C."/>
            <person name="Rep M."/>
        </authorList>
    </citation>
    <scope>NUCLEOTIDE SEQUENCE [LARGE SCALE GENOMIC DNA]</scope>
    <source>
        <strain evidence="12">M3125 / FGSC 7600</strain>
    </source>
</reference>
<dbReference type="PROSITE" id="PS50011">
    <property type="entry name" value="PROTEIN_KINASE_DOM"/>
    <property type="match status" value="1"/>
</dbReference>
<dbReference type="PANTHER" id="PTHR47634:SF9">
    <property type="entry name" value="PROTEIN KINASE DOMAIN-CONTAINING PROTEIN-RELATED"/>
    <property type="match status" value="1"/>
</dbReference>
<keyword evidence="6 9" id="KW-0067">ATP-binding</keyword>
<dbReference type="SMART" id="SM00220">
    <property type="entry name" value="S_TKc"/>
    <property type="match status" value="1"/>
</dbReference>
<evidence type="ECO:0000256" key="6">
    <source>
        <dbReference type="ARBA" id="ARBA00022840"/>
    </source>
</evidence>
<sequence>MIWRLLEELSGFVRSPIQRKSRGMIRSRPVMALYHQPWPPCAIPAARLDLTCPIEEEKTPNYSPERFYPIRLGQLLNGRYQVATKLGYGTNSTVWLARDLNRWKWSAEKYVAIKVKTTKSSNRGRSAENEIKILQHINQTNPKHRGWHFIRKLTDTFNLDSPYGSHPCLVLEPLREPLWLYCSRYIGGVIPPDILKILLQMILLGLDYLHTECHTIHADLKPDNIMIRIEDPKMFEKDATDEYNNPLPEKQLDDRTIYLSRNNYGPLTQPTGIIQLVDFDLAVRSMPGKLYYGAIQGEKYRAPEVILNSGYSYSADIWSLGVMLWDLLEKKSLFSPLTLGDGTAHDDLTHLAQIGALLGPTPHDLVNKGRRSALFYQESGELKRPSRVPRNSNLDSTLTCMSGEEKTRFIRFVKRMITWRPEDRSTAKELLGDPWLYKDFPQDGTVEGNGYGNSIESN</sequence>
<dbReference type="VEuPathDB" id="FungiDB:FVEG_08483"/>
<dbReference type="KEGG" id="fvr:FVEG_08483"/>
<dbReference type="Proteomes" id="UP000009096">
    <property type="component" value="Chromosome 10"/>
</dbReference>
<dbReference type="RefSeq" id="XP_018755012.1">
    <property type="nucleotide sequence ID" value="XM_018897377.1"/>
</dbReference>
<dbReference type="EMBL" id="DS022252">
    <property type="protein sequence ID" value="EWG48821.1"/>
    <property type="molecule type" value="Genomic_DNA"/>
</dbReference>
<dbReference type="GO" id="GO:0005524">
    <property type="term" value="F:ATP binding"/>
    <property type="evidence" value="ECO:0007669"/>
    <property type="project" value="UniProtKB-UniRule"/>
</dbReference>
<keyword evidence="2" id="KW-0723">Serine/threonine-protein kinase</keyword>
<accession>W7MCT0</accession>
<dbReference type="AlphaFoldDB" id="W7MCT0"/>
<keyword evidence="12" id="KW-1185">Reference proteome</keyword>
<keyword evidence="3" id="KW-0808">Transferase</keyword>
<gene>
    <name evidence="11" type="ORF">FVEG_08483</name>
</gene>
<organism evidence="11 12">
    <name type="scientific">Gibberella moniliformis (strain M3125 / FGSC 7600)</name>
    <name type="common">Maize ear and stalk rot fungus</name>
    <name type="synonym">Fusarium verticillioides</name>
    <dbReference type="NCBI Taxonomy" id="334819"/>
    <lineage>
        <taxon>Eukaryota</taxon>
        <taxon>Fungi</taxon>
        <taxon>Dikarya</taxon>
        <taxon>Ascomycota</taxon>
        <taxon>Pezizomycotina</taxon>
        <taxon>Sordariomycetes</taxon>
        <taxon>Hypocreomycetidae</taxon>
        <taxon>Hypocreales</taxon>
        <taxon>Nectriaceae</taxon>
        <taxon>Fusarium</taxon>
        <taxon>Fusarium fujikuroi species complex</taxon>
    </lineage>
</organism>
<dbReference type="STRING" id="334819.W7MCT0"/>
<dbReference type="GO" id="GO:0000245">
    <property type="term" value="P:spliceosomal complex assembly"/>
    <property type="evidence" value="ECO:0007669"/>
    <property type="project" value="TreeGrafter"/>
</dbReference>
<feature type="binding site" evidence="9">
    <location>
        <position position="114"/>
    </location>
    <ligand>
        <name>ATP</name>
        <dbReference type="ChEBI" id="CHEBI:30616"/>
    </ligand>
</feature>
<evidence type="ECO:0000256" key="3">
    <source>
        <dbReference type="ARBA" id="ARBA00022679"/>
    </source>
</evidence>
<evidence type="ECO:0000259" key="10">
    <source>
        <dbReference type="PROSITE" id="PS50011"/>
    </source>
</evidence>
<keyword evidence="5 11" id="KW-0418">Kinase</keyword>
<proteinExistence type="predicted"/>